<dbReference type="AlphaFoldDB" id="A0A2W5KFY0"/>
<evidence type="ECO:0008006" key="3">
    <source>
        <dbReference type="Google" id="ProtNLM"/>
    </source>
</evidence>
<accession>A0A2W5KFY0</accession>
<comment type="caution">
    <text evidence="1">The sequence shown here is derived from an EMBL/GenBank/DDBJ whole genome shotgun (WGS) entry which is preliminary data.</text>
</comment>
<protein>
    <recommendedName>
        <fullName evidence="3">DUF934 domain-containing protein</fullName>
    </recommendedName>
</protein>
<evidence type="ECO:0000313" key="2">
    <source>
        <dbReference type="Proteomes" id="UP000249577"/>
    </source>
</evidence>
<name>A0A2W5KFY0_ANCNO</name>
<dbReference type="Proteomes" id="UP000249577">
    <property type="component" value="Unassembled WGS sequence"/>
</dbReference>
<gene>
    <name evidence="1" type="ORF">DI565_14420</name>
</gene>
<organism evidence="1 2">
    <name type="scientific">Ancylobacter novellus</name>
    <name type="common">Thiobacillus novellus</name>
    <dbReference type="NCBI Taxonomy" id="921"/>
    <lineage>
        <taxon>Bacteria</taxon>
        <taxon>Pseudomonadati</taxon>
        <taxon>Pseudomonadota</taxon>
        <taxon>Alphaproteobacteria</taxon>
        <taxon>Hyphomicrobiales</taxon>
        <taxon>Xanthobacteraceae</taxon>
        <taxon>Ancylobacter</taxon>
    </lineage>
</organism>
<dbReference type="InterPro" id="IPR008318">
    <property type="entry name" value="UCP030820"/>
</dbReference>
<reference evidence="1 2" key="1">
    <citation type="submission" date="2017-08" db="EMBL/GenBank/DDBJ databases">
        <title>Infants hospitalized years apart are colonized by the same room-sourced microbial strains.</title>
        <authorList>
            <person name="Brooks B."/>
            <person name="Olm M.R."/>
            <person name="Firek B.A."/>
            <person name="Baker R."/>
            <person name="Thomas B.C."/>
            <person name="Morowitz M.J."/>
            <person name="Banfield J.F."/>
        </authorList>
    </citation>
    <scope>NUCLEOTIDE SEQUENCE [LARGE SCALE GENOMIC DNA]</scope>
    <source>
        <strain evidence="1">S2_005_003_R2_43</strain>
    </source>
</reference>
<sequence length="213" mass="22980">MTPPTAAARVARQDDAFEDAGLPGAVAARPHLRAVEDAPAAAEPILWRDGAFATDEWTVAKDGEAVAEGPAILPLARFLAEREALASRNAPLGVIVAPGEKLDELVPYLDAVALVALPFPKFNDGRSFSTARLLRERYGFKGEVRATGEVLIDQMPMMRRCGVDAFEIANPITRRQLVSGLWPDVPFYMQPVASSQQAEIPAGARPWARRPAA</sequence>
<dbReference type="EMBL" id="QFPN01000007">
    <property type="protein sequence ID" value="PZQ13725.1"/>
    <property type="molecule type" value="Genomic_DNA"/>
</dbReference>
<evidence type="ECO:0000313" key="1">
    <source>
        <dbReference type="EMBL" id="PZQ13725.1"/>
    </source>
</evidence>
<proteinExistence type="predicted"/>
<dbReference type="Pfam" id="PF06073">
    <property type="entry name" value="DUF934"/>
    <property type="match status" value="1"/>
</dbReference>